<accession>A0A3B1IT15</accession>
<evidence type="ECO:0000259" key="1">
    <source>
        <dbReference type="Pfam" id="PF20478"/>
    </source>
</evidence>
<sequence>MPPSLPMSSPSSSCTCGNCARMPTEAENVCCKEIPPVKINIRCTPVSCMTLHPGLEPVCLNIYSLQNALNIYRADYGPLRDRGYERRCRHLAYRSFVSWCWGYLGRKVRVVVPACVVLRIRREFPDTEGQYVGFRAALG</sequence>
<dbReference type="AlphaFoldDB" id="A0A3B1IT15"/>
<protein>
    <recommendedName>
        <fullName evidence="1">P2X purinoreceptor 7 intracellular domain-containing protein</fullName>
    </recommendedName>
</protein>
<dbReference type="Bgee" id="ENSAMXG00000036524">
    <property type="expression patterns" value="Expressed in testis and 14 other cell types or tissues"/>
</dbReference>
<name>A0A3B1IT15_ASTMX</name>
<feature type="domain" description="P2X purinoreceptor 7 intracellular" evidence="1">
    <location>
        <begin position="11"/>
        <end position="135"/>
    </location>
</feature>
<evidence type="ECO:0000313" key="2">
    <source>
        <dbReference type="Ensembl" id="ENSAMXP00000032299.1"/>
    </source>
</evidence>
<dbReference type="InterPro" id="IPR046815">
    <property type="entry name" value="P2RX7_C"/>
</dbReference>
<dbReference type="Pfam" id="PF20478">
    <property type="entry name" value="P2RX7_C"/>
    <property type="match status" value="1"/>
</dbReference>
<dbReference type="InParanoid" id="A0A3B1IT15"/>
<dbReference type="Proteomes" id="UP000018467">
    <property type="component" value="Unassembled WGS sequence"/>
</dbReference>
<organism evidence="2 3">
    <name type="scientific">Astyanax mexicanus</name>
    <name type="common">Blind cave fish</name>
    <name type="synonym">Astyanax fasciatus mexicanus</name>
    <dbReference type="NCBI Taxonomy" id="7994"/>
    <lineage>
        <taxon>Eukaryota</taxon>
        <taxon>Metazoa</taxon>
        <taxon>Chordata</taxon>
        <taxon>Craniata</taxon>
        <taxon>Vertebrata</taxon>
        <taxon>Euteleostomi</taxon>
        <taxon>Actinopterygii</taxon>
        <taxon>Neopterygii</taxon>
        <taxon>Teleostei</taxon>
        <taxon>Ostariophysi</taxon>
        <taxon>Characiformes</taxon>
        <taxon>Characoidei</taxon>
        <taxon>Acestrorhamphidae</taxon>
        <taxon>Acestrorhamphinae</taxon>
        <taxon>Astyanax</taxon>
    </lineage>
</organism>
<dbReference type="PANTHER" id="PTHR36981">
    <property type="entry name" value="ZGC:195170"/>
    <property type="match status" value="1"/>
</dbReference>
<dbReference type="PANTHER" id="PTHR36981:SF9">
    <property type="entry name" value="NANOR-RELATED"/>
    <property type="match status" value="1"/>
</dbReference>
<reference evidence="2" key="3">
    <citation type="submission" date="2025-08" db="UniProtKB">
        <authorList>
            <consortium name="Ensembl"/>
        </authorList>
    </citation>
    <scope>IDENTIFICATION</scope>
</reference>
<reference evidence="3" key="1">
    <citation type="submission" date="2013-03" db="EMBL/GenBank/DDBJ databases">
        <authorList>
            <person name="Jeffery W."/>
            <person name="Warren W."/>
            <person name="Wilson R.K."/>
        </authorList>
    </citation>
    <scope>NUCLEOTIDE SEQUENCE</scope>
    <source>
        <strain evidence="3">female</strain>
    </source>
</reference>
<dbReference type="GeneTree" id="ENSGT00530000068605"/>
<evidence type="ECO:0000313" key="3">
    <source>
        <dbReference type="Proteomes" id="UP000018467"/>
    </source>
</evidence>
<reference evidence="3" key="2">
    <citation type="journal article" date="2014" name="Nat. Commun.">
        <title>The cavefish genome reveals candidate genes for eye loss.</title>
        <authorList>
            <person name="McGaugh S.E."/>
            <person name="Gross J.B."/>
            <person name="Aken B."/>
            <person name="Blin M."/>
            <person name="Borowsky R."/>
            <person name="Chalopin D."/>
            <person name="Hinaux H."/>
            <person name="Jeffery W.R."/>
            <person name="Keene A."/>
            <person name="Ma L."/>
            <person name="Minx P."/>
            <person name="Murphy D."/>
            <person name="O'Quin K.E."/>
            <person name="Retaux S."/>
            <person name="Rohner N."/>
            <person name="Searle S.M."/>
            <person name="Stahl B.A."/>
            <person name="Tabin C."/>
            <person name="Volff J.N."/>
            <person name="Yoshizawa M."/>
            <person name="Warren W.C."/>
        </authorList>
    </citation>
    <scope>NUCLEOTIDE SEQUENCE [LARGE SCALE GENOMIC DNA]</scope>
    <source>
        <strain evidence="3">female</strain>
    </source>
</reference>
<reference evidence="2" key="4">
    <citation type="submission" date="2025-09" db="UniProtKB">
        <authorList>
            <consortium name="Ensembl"/>
        </authorList>
    </citation>
    <scope>IDENTIFICATION</scope>
</reference>
<keyword evidence="3" id="KW-1185">Reference proteome</keyword>
<dbReference type="Ensembl" id="ENSAMXT00000045706.1">
    <property type="protein sequence ID" value="ENSAMXP00000032299.1"/>
    <property type="gene ID" value="ENSAMXG00000036524.1"/>
</dbReference>
<proteinExistence type="predicted"/>